<gene>
    <name evidence="8" type="primary">mobA</name>
    <name evidence="10" type="ORF">cpu_11930</name>
</gene>
<keyword evidence="2 8" id="KW-0808">Transferase</keyword>
<keyword evidence="1 8" id="KW-0963">Cytoplasm</keyword>
<dbReference type="GO" id="GO:0006777">
    <property type="term" value="P:Mo-molybdopterin cofactor biosynthetic process"/>
    <property type="evidence" value="ECO:0007669"/>
    <property type="project" value="UniProtKB-KW"/>
</dbReference>
<feature type="binding site" evidence="8">
    <location>
        <position position="94"/>
    </location>
    <ligand>
        <name>Mg(2+)</name>
        <dbReference type="ChEBI" id="CHEBI:18420"/>
    </ligand>
</feature>
<keyword evidence="5 8" id="KW-0460">Magnesium</keyword>
<evidence type="ECO:0000256" key="6">
    <source>
        <dbReference type="ARBA" id="ARBA00023134"/>
    </source>
</evidence>
<dbReference type="RefSeq" id="WP_075859159.1">
    <property type="nucleotide sequence ID" value="NZ_BDJK01000018.1"/>
</dbReference>
<dbReference type="GO" id="GO:0005737">
    <property type="term" value="C:cytoplasm"/>
    <property type="evidence" value="ECO:0007669"/>
    <property type="project" value="UniProtKB-SubCell"/>
</dbReference>
<comment type="subcellular location">
    <subcellularLocation>
        <location evidence="8">Cytoplasm</location>
    </subcellularLocation>
</comment>
<dbReference type="GO" id="GO:0046872">
    <property type="term" value="F:metal ion binding"/>
    <property type="evidence" value="ECO:0007669"/>
    <property type="project" value="UniProtKB-KW"/>
</dbReference>
<proteinExistence type="inferred from homology"/>
<evidence type="ECO:0000259" key="9">
    <source>
        <dbReference type="Pfam" id="PF12804"/>
    </source>
</evidence>
<comment type="similarity">
    <text evidence="8">Belongs to the MobA family.</text>
</comment>
<dbReference type="PANTHER" id="PTHR19136:SF81">
    <property type="entry name" value="MOLYBDENUM COFACTOR GUANYLYLTRANSFERASE"/>
    <property type="match status" value="1"/>
</dbReference>
<evidence type="ECO:0000256" key="5">
    <source>
        <dbReference type="ARBA" id="ARBA00022842"/>
    </source>
</evidence>
<dbReference type="STRING" id="870242.cpu_11930"/>
<evidence type="ECO:0000256" key="3">
    <source>
        <dbReference type="ARBA" id="ARBA00022723"/>
    </source>
</evidence>
<feature type="binding site" evidence="8">
    <location>
        <position position="21"/>
    </location>
    <ligand>
        <name>GTP</name>
        <dbReference type="ChEBI" id="CHEBI:37565"/>
    </ligand>
</feature>
<dbReference type="InterPro" id="IPR013482">
    <property type="entry name" value="Molybde_CF_guanTrfase"/>
</dbReference>
<organism evidence="10 11">
    <name type="scientific">Carboxydothermus pertinax</name>
    <dbReference type="NCBI Taxonomy" id="870242"/>
    <lineage>
        <taxon>Bacteria</taxon>
        <taxon>Bacillati</taxon>
        <taxon>Bacillota</taxon>
        <taxon>Clostridia</taxon>
        <taxon>Thermoanaerobacterales</taxon>
        <taxon>Thermoanaerobacteraceae</taxon>
        <taxon>Carboxydothermus</taxon>
    </lineage>
</organism>
<feature type="binding site" evidence="8">
    <location>
        <position position="94"/>
    </location>
    <ligand>
        <name>GTP</name>
        <dbReference type="ChEBI" id="CHEBI:37565"/>
    </ligand>
</feature>
<comment type="caution">
    <text evidence="10">The sequence shown here is derived from an EMBL/GenBank/DDBJ whole genome shotgun (WGS) entry which is preliminary data.</text>
</comment>
<dbReference type="Gene3D" id="3.90.550.10">
    <property type="entry name" value="Spore Coat Polysaccharide Biosynthesis Protein SpsA, Chain A"/>
    <property type="match status" value="1"/>
</dbReference>
<keyword evidence="10" id="KW-0548">Nucleotidyltransferase</keyword>
<dbReference type="EC" id="2.7.7.77" evidence="8"/>
<feature type="binding site" evidence="8">
    <location>
        <begin position="9"/>
        <end position="11"/>
    </location>
    <ligand>
        <name>GTP</name>
        <dbReference type="ChEBI" id="CHEBI:37565"/>
    </ligand>
</feature>
<comment type="caution">
    <text evidence="8">Lacks conserved residue(s) required for the propagation of feature annotation.</text>
</comment>
<reference evidence="11" key="1">
    <citation type="submission" date="2016-12" db="EMBL/GenBank/DDBJ databases">
        <title>Draft Genome Sequences od Carboxydothermus pertinax and islandicus, Hydrogenogenic Carboxydotrophic Bacteria.</title>
        <authorList>
            <person name="Fukuyama Y."/>
            <person name="Ohmae K."/>
            <person name="Yoneda Y."/>
            <person name="Yoshida T."/>
            <person name="Sako Y."/>
        </authorList>
    </citation>
    <scope>NUCLEOTIDE SEQUENCE [LARGE SCALE GENOMIC DNA]</scope>
    <source>
        <strain evidence="11">Ug1</strain>
    </source>
</reference>
<evidence type="ECO:0000256" key="2">
    <source>
        <dbReference type="ARBA" id="ARBA00022679"/>
    </source>
</evidence>
<comment type="catalytic activity">
    <reaction evidence="8">
        <text>Mo-molybdopterin + GTP + H(+) = Mo-molybdopterin guanine dinucleotide + diphosphate</text>
        <dbReference type="Rhea" id="RHEA:34243"/>
        <dbReference type="ChEBI" id="CHEBI:15378"/>
        <dbReference type="ChEBI" id="CHEBI:33019"/>
        <dbReference type="ChEBI" id="CHEBI:37565"/>
        <dbReference type="ChEBI" id="CHEBI:71302"/>
        <dbReference type="ChEBI" id="CHEBI:71310"/>
        <dbReference type="EC" id="2.7.7.77"/>
    </reaction>
</comment>
<dbReference type="SUPFAM" id="SSF53448">
    <property type="entry name" value="Nucleotide-diphospho-sugar transferases"/>
    <property type="match status" value="1"/>
</dbReference>
<evidence type="ECO:0000256" key="1">
    <source>
        <dbReference type="ARBA" id="ARBA00022490"/>
    </source>
</evidence>
<dbReference type="PANTHER" id="PTHR19136">
    <property type="entry name" value="MOLYBDENUM COFACTOR GUANYLYLTRANSFERASE"/>
    <property type="match status" value="1"/>
</dbReference>
<keyword evidence="6 8" id="KW-0342">GTP-binding</keyword>
<dbReference type="InterPro" id="IPR029044">
    <property type="entry name" value="Nucleotide-diphossugar_trans"/>
</dbReference>
<keyword evidence="11" id="KW-1185">Reference proteome</keyword>
<comment type="function">
    <text evidence="8">Transfers a GMP moiety from GTP to Mo-molybdopterin (Mo-MPT) cofactor (Moco or molybdenum cofactor) to form Mo-molybdopterin guanine dinucleotide (Mo-MGD) cofactor.</text>
</comment>
<dbReference type="GO" id="GO:0005525">
    <property type="term" value="F:GTP binding"/>
    <property type="evidence" value="ECO:0007669"/>
    <property type="project" value="UniProtKB-UniRule"/>
</dbReference>
<dbReference type="InterPro" id="IPR025877">
    <property type="entry name" value="MobA-like_NTP_Trfase"/>
</dbReference>
<dbReference type="Pfam" id="PF12804">
    <property type="entry name" value="NTP_transf_3"/>
    <property type="match status" value="1"/>
</dbReference>
<name>A0A1L8CUU4_9THEO</name>
<evidence type="ECO:0000256" key="4">
    <source>
        <dbReference type="ARBA" id="ARBA00022741"/>
    </source>
</evidence>
<evidence type="ECO:0000256" key="8">
    <source>
        <dbReference type="HAMAP-Rule" id="MF_00316"/>
    </source>
</evidence>
<evidence type="ECO:0000256" key="7">
    <source>
        <dbReference type="ARBA" id="ARBA00023150"/>
    </source>
</evidence>
<accession>A0A1L8CUU4</accession>
<dbReference type="GO" id="GO:0061603">
    <property type="term" value="F:molybdenum cofactor guanylyltransferase activity"/>
    <property type="evidence" value="ECO:0007669"/>
    <property type="project" value="UniProtKB-EC"/>
</dbReference>
<feature type="binding site" evidence="8">
    <location>
        <position position="65"/>
    </location>
    <ligand>
        <name>GTP</name>
        <dbReference type="ChEBI" id="CHEBI:37565"/>
    </ligand>
</feature>
<comment type="domain">
    <text evidence="8">The N-terminal domain determines nucleotide recognition and specific binding, while the C-terminal domain determines the specific binding to the target protein.</text>
</comment>
<sequence length="197" mass="21896">MQNLTVAILAGGKSSRMGRNKALLPLESKTIIEHLITNFQPIASELFIVANTSEYDFLGLPVYNDRYPAQGPLAGIETALRVATNEKVFITACDLPLLPAGIPGHLAVNTGDFDVTVLAFKGKIEPLIGIYRKSIYPVVDQHLALKKNKIIEFYPQVKVKVINFEDLPANLQKEEYLLNVNTPADYEKLLKIFISKE</sequence>
<dbReference type="AlphaFoldDB" id="A0A1L8CUU4"/>
<evidence type="ECO:0000313" key="10">
    <source>
        <dbReference type="EMBL" id="GAV22683.1"/>
    </source>
</evidence>
<evidence type="ECO:0000313" key="11">
    <source>
        <dbReference type="Proteomes" id="UP000187485"/>
    </source>
</evidence>
<dbReference type="OrthoDB" id="9788394at2"/>
<keyword evidence="7 8" id="KW-0501">Molybdenum cofactor biosynthesis</keyword>
<comment type="cofactor">
    <cofactor evidence="8">
        <name>Mg(2+)</name>
        <dbReference type="ChEBI" id="CHEBI:18420"/>
    </cofactor>
</comment>
<dbReference type="Proteomes" id="UP000187485">
    <property type="component" value="Unassembled WGS sequence"/>
</dbReference>
<feature type="domain" description="MobA-like NTP transferase" evidence="9">
    <location>
        <begin position="7"/>
        <end position="145"/>
    </location>
</feature>
<keyword evidence="4 8" id="KW-0547">Nucleotide-binding</keyword>
<dbReference type="CDD" id="cd02503">
    <property type="entry name" value="MobA"/>
    <property type="match status" value="1"/>
</dbReference>
<dbReference type="HAMAP" id="MF_00316">
    <property type="entry name" value="MobA"/>
    <property type="match status" value="1"/>
</dbReference>
<keyword evidence="3 8" id="KW-0479">Metal-binding</keyword>
<dbReference type="EMBL" id="BDJK01000018">
    <property type="protein sequence ID" value="GAV22683.1"/>
    <property type="molecule type" value="Genomic_DNA"/>
</dbReference>
<protein>
    <recommendedName>
        <fullName evidence="8">Probable molybdenum cofactor guanylyltransferase</fullName>
        <shortName evidence="8">MoCo guanylyltransferase</shortName>
        <ecNumber evidence="8">2.7.7.77</ecNumber>
    </recommendedName>
    <alternativeName>
        <fullName evidence="8">GTP:molybdopterin guanylyltransferase</fullName>
    </alternativeName>
    <alternativeName>
        <fullName evidence="8">Mo-MPT guanylyltransferase</fullName>
    </alternativeName>
    <alternativeName>
        <fullName evidence="8">Molybdopterin guanylyltransferase</fullName>
    </alternativeName>
    <alternativeName>
        <fullName evidence="8">Molybdopterin-guanine dinucleotide synthase</fullName>
        <shortName evidence="8">MGD synthase</shortName>
    </alternativeName>
</protein>